<keyword evidence="3" id="KW-0597">Phosphoprotein</keyword>
<keyword evidence="4" id="KW-0808">Transferase</keyword>
<evidence type="ECO:0000256" key="10">
    <source>
        <dbReference type="PROSITE-ProRule" id="PRU10141"/>
    </source>
</evidence>
<organism evidence="14 15">
    <name type="scientific">Sarocladium strictum</name>
    <name type="common">Black bundle disease fungus</name>
    <name type="synonym">Acremonium strictum</name>
    <dbReference type="NCBI Taxonomy" id="5046"/>
    <lineage>
        <taxon>Eukaryota</taxon>
        <taxon>Fungi</taxon>
        <taxon>Dikarya</taxon>
        <taxon>Ascomycota</taxon>
        <taxon>Pezizomycotina</taxon>
        <taxon>Sordariomycetes</taxon>
        <taxon>Hypocreomycetidae</taxon>
        <taxon>Hypocreales</taxon>
        <taxon>Sarocladiaceae</taxon>
        <taxon>Sarocladium</taxon>
    </lineage>
</organism>
<feature type="domain" description="AGC-kinase C-terminal" evidence="13">
    <location>
        <begin position="560"/>
        <end position="639"/>
    </location>
</feature>
<feature type="region of interest" description="Disordered" evidence="11">
    <location>
        <begin position="110"/>
        <end position="167"/>
    </location>
</feature>
<dbReference type="GO" id="GO:0005524">
    <property type="term" value="F:ATP binding"/>
    <property type="evidence" value="ECO:0007669"/>
    <property type="project" value="UniProtKB-UniRule"/>
</dbReference>
<evidence type="ECO:0000313" key="15">
    <source>
        <dbReference type="Proteomes" id="UP001175261"/>
    </source>
</evidence>
<evidence type="ECO:0000256" key="5">
    <source>
        <dbReference type="ARBA" id="ARBA00022741"/>
    </source>
</evidence>
<dbReference type="PANTHER" id="PTHR24356:SF417">
    <property type="entry name" value="CELL CYCLE PROTEIN KINASE DBF2-RELATED"/>
    <property type="match status" value="1"/>
</dbReference>
<dbReference type="InterPro" id="IPR011009">
    <property type="entry name" value="Kinase-like_dom_sf"/>
</dbReference>
<gene>
    <name evidence="14" type="ORF">NLU13_4169</name>
</gene>
<dbReference type="GO" id="GO:0004674">
    <property type="term" value="F:protein serine/threonine kinase activity"/>
    <property type="evidence" value="ECO:0007669"/>
    <property type="project" value="UniProtKB-KW"/>
</dbReference>
<dbReference type="PROSITE" id="PS50011">
    <property type="entry name" value="PROTEIN_KINASE_DOM"/>
    <property type="match status" value="1"/>
</dbReference>
<evidence type="ECO:0000313" key="14">
    <source>
        <dbReference type="EMBL" id="KAK0387924.1"/>
    </source>
</evidence>
<dbReference type="Gene3D" id="1.10.510.10">
    <property type="entry name" value="Transferase(Phosphotransferase) domain 1"/>
    <property type="match status" value="2"/>
</dbReference>
<feature type="compositionally biased region" description="Acidic residues" evidence="11">
    <location>
        <begin position="653"/>
        <end position="662"/>
    </location>
</feature>
<feature type="region of interest" description="Disordered" evidence="11">
    <location>
        <begin position="1"/>
        <end position="55"/>
    </location>
</feature>
<sequence>MSSFMSNFFPTGKDKAAGDSSPGRPGTPNKTNSFINPPTPHGSPSKKTVPPGAHDLTATFENAMNLNDGPAVKLTRPQSVITPLSPGRSNVQPYEEPSTLVDESVIHKNNSAGTPLKKQGQENTPPVSRLNATDSPLQHSHAAVTRQQLYEQSHRPLTPAKKFNTSRGLTAEEREILQKPNVKRLVNVTQLYFLDYYFDQITYVGARQNRLAAFKAEYPPPPATDEQTHNQMWSKYTGRERANLRKRRVRLRHGDFQILTQVGQGGYGQVFLAQKKDTREVCALKVMSKKLLFKLDEIRHVLTERDILTTAQSEWLVRLLYSFQDDKSIYLAMEYVPGGDFRTLLNNTGVLSNRHARFYIAEMFCAVDALHQLGYIHRDLKPENFLVDSTGHVKLTDFGLAAGVLAPSRIESMRVKLEKASETAVPFGKPMDQRTVAERRESYRNMRQQDVNYAKSIVGSPDYMAPEVLRGEEYDFTVDYWSLGCMLFEALTGFPPFAGATPDETWRNLKHWKEVLKRPVWEDPNYFLSNRTWNFITTCINSRTKRFSNIKDIYNHHYFAEVDWETLRTTRAPFVPELDSETDAGYFDDFSNEADMAKYKEVHDKQQALETMADREEEMSKSLFVGFTFRHRKPASDESGNGGSPRKRLPMTIEEENFGTML</sequence>
<evidence type="ECO:0000256" key="4">
    <source>
        <dbReference type="ARBA" id="ARBA00022679"/>
    </source>
</evidence>
<feature type="region of interest" description="Disordered" evidence="11">
    <location>
        <begin position="634"/>
        <end position="662"/>
    </location>
</feature>
<comment type="caution">
    <text evidence="14">The sequence shown here is derived from an EMBL/GenBank/DDBJ whole genome shotgun (WGS) entry which is preliminary data.</text>
</comment>
<dbReference type="GO" id="GO:0035556">
    <property type="term" value="P:intracellular signal transduction"/>
    <property type="evidence" value="ECO:0007669"/>
    <property type="project" value="TreeGrafter"/>
</dbReference>
<keyword evidence="6" id="KW-0418">Kinase</keyword>
<feature type="binding site" evidence="10">
    <location>
        <position position="285"/>
    </location>
    <ligand>
        <name>ATP</name>
        <dbReference type="ChEBI" id="CHEBI:30616"/>
    </ligand>
</feature>
<keyword evidence="7 10" id="KW-0067">ATP-binding</keyword>
<dbReference type="InterPro" id="IPR000961">
    <property type="entry name" value="AGC-kinase_C"/>
</dbReference>
<dbReference type="SMART" id="SM00220">
    <property type="entry name" value="S_TKc"/>
    <property type="match status" value="1"/>
</dbReference>
<dbReference type="PANTHER" id="PTHR24356">
    <property type="entry name" value="SERINE/THREONINE-PROTEIN KINASE"/>
    <property type="match status" value="1"/>
</dbReference>
<evidence type="ECO:0000259" key="13">
    <source>
        <dbReference type="PROSITE" id="PS51285"/>
    </source>
</evidence>
<dbReference type="Gene3D" id="3.30.200.20">
    <property type="entry name" value="Phosphorylase Kinase, domain 1"/>
    <property type="match status" value="2"/>
</dbReference>
<dbReference type="InterPro" id="IPR050236">
    <property type="entry name" value="Ser_Thr_kinase_AGC"/>
</dbReference>
<dbReference type="SUPFAM" id="SSF56112">
    <property type="entry name" value="Protein kinase-like (PK-like)"/>
    <property type="match status" value="1"/>
</dbReference>
<dbReference type="CDD" id="cd05600">
    <property type="entry name" value="STKc_Sid2p_like"/>
    <property type="match status" value="1"/>
</dbReference>
<feature type="domain" description="Protein kinase" evidence="12">
    <location>
        <begin position="256"/>
        <end position="559"/>
    </location>
</feature>
<dbReference type="InterPro" id="IPR008271">
    <property type="entry name" value="Ser/Thr_kinase_AS"/>
</dbReference>
<dbReference type="SMART" id="SM00133">
    <property type="entry name" value="S_TK_X"/>
    <property type="match status" value="1"/>
</dbReference>
<dbReference type="EC" id="2.7.11.1" evidence="1"/>
<dbReference type="Proteomes" id="UP001175261">
    <property type="component" value="Unassembled WGS sequence"/>
</dbReference>
<evidence type="ECO:0000256" key="1">
    <source>
        <dbReference type="ARBA" id="ARBA00012513"/>
    </source>
</evidence>
<dbReference type="FunFam" id="3.30.200.20:FF:000109">
    <property type="entry name" value="Non-specific serine/threonine protein kinase"/>
    <property type="match status" value="1"/>
</dbReference>
<dbReference type="AlphaFoldDB" id="A0AA39GK18"/>
<accession>A0AA39GK18</accession>
<dbReference type="EMBL" id="JAPDFR010000003">
    <property type="protein sequence ID" value="KAK0387924.1"/>
    <property type="molecule type" value="Genomic_DNA"/>
</dbReference>
<dbReference type="PROSITE" id="PS00107">
    <property type="entry name" value="PROTEIN_KINASE_ATP"/>
    <property type="match status" value="1"/>
</dbReference>
<comment type="catalytic activity">
    <reaction evidence="9">
        <text>L-seryl-[protein] + ATP = O-phospho-L-seryl-[protein] + ADP + H(+)</text>
        <dbReference type="Rhea" id="RHEA:17989"/>
        <dbReference type="Rhea" id="RHEA-COMP:9863"/>
        <dbReference type="Rhea" id="RHEA-COMP:11604"/>
        <dbReference type="ChEBI" id="CHEBI:15378"/>
        <dbReference type="ChEBI" id="CHEBI:29999"/>
        <dbReference type="ChEBI" id="CHEBI:30616"/>
        <dbReference type="ChEBI" id="CHEBI:83421"/>
        <dbReference type="ChEBI" id="CHEBI:456216"/>
        <dbReference type="EC" id="2.7.11.1"/>
    </reaction>
</comment>
<keyword evidence="5 10" id="KW-0547">Nucleotide-binding</keyword>
<evidence type="ECO:0000256" key="11">
    <source>
        <dbReference type="SAM" id="MobiDB-lite"/>
    </source>
</evidence>
<evidence type="ECO:0000259" key="12">
    <source>
        <dbReference type="PROSITE" id="PS50011"/>
    </source>
</evidence>
<dbReference type="FunFam" id="1.10.510.10:FF:000319">
    <property type="entry name" value="Non-specific serine/threonine protein kinase"/>
    <property type="match status" value="1"/>
</dbReference>
<dbReference type="InterPro" id="IPR000719">
    <property type="entry name" value="Prot_kinase_dom"/>
</dbReference>
<evidence type="ECO:0000256" key="2">
    <source>
        <dbReference type="ARBA" id="ARBA00022527"/>
    </source>
</evidence>
<dbReference type="FunFam" id="1.10.510.10:FF:000141">
    <property type="entry name" value="Non-specific serine/threonine protein kinase"/>
    <property type="match status" value="1"/>
</dbReference>
<evidence type="ECO:0000256" key="9">
    <source>
        <dbReference type="ARBA" id="ARBA00048679"/>
    </source>
</evidence>
<feature type="compositionally biased region" description="Polar residues" evidence="11">
    <location>
        <begin position="121"/>
        <end position="138"/>
    </location>
</feature>
<comment type="catalytic activity">
    <reaction evidence="8">
        <text>L-threonyl-[protein] + ATP = O-phospho-L-threonyl-[protein] + ADP + H(+)</text>
        <dbReference type="Rhea" id="RHEA:46608"/>
        <dbReference type="Rhea" id="RHEA-COMP:11060"/>
        <dbReference type="Rhea" id="RHEA-COMP:11605"/>
        <dbReference type="ChEBI" id="CHEBI:15378"/>
        <dbReference type="ChEBI" id="CHEBI:30013"/>
        <dbReference type="ChEBI" id="CHEBI:30616"/>
        <dbReference type="ChEBI" id="CHEBI:61977"/>
        <dbReference type="ChEBI" id="CHEBI:456216"/>
        <dbReference type="EC" id="2.7.11.1"/>
    </reaction>
</comment>
<proteinExistence type="predicted"/>
<name>A0AA39GK18_SARSR</name>
<dbReference type="GO" id="GO:0005816">
    <property type="term" value="C:spindle pole body"/>
    <property type="evidence" value="ECO:0007669"/>
    <property type="project" value="TreeGrafter"/>
</dbReference>
<evidence type="ECO:0000256" key="3">
    <source>
        <dbReference type="ARBA" id="ARBA00022553"/>
    </source>
</evidence>
<evidence type="ECO:0000256" key="8">
    <source>
        <dbReference type="ARBA" id="ARBA00047899"/>
    </source>
</evidence>
<dbReference type="InterPro" id="IPR017441">
    <property type="entry name" value="Protein_kinase_ATP_BS"/>
</dbReference>
<dbReference type="PROSITE" id="PS51285">
    <property type="entry name" value="AGC_KINASE_CTER"/>
    <property type="match status" value="1"/>
</dbReference>
<dbReference type="InterPro" id="IPR017892">
    <property type="entry name" value="Pkinase_C"/>
</dbReference>
<dbReference type="CDD" id="cd21776">
    <property type="entry name" value="MobB_Sid2p-like"/>
    <property type="match status" value="1"/>
</dbReference>
<keyword evidence="2" id="KW-0723">Serine/threonine-protein kinase</keyword>
<keyword evidence="15" id="KW-1185">Reference proteome</keyword>
<evidence type="ECO:0000256" key="6">
    <source>
        <dbReference type="ARBA" id="ARBA00022777"/>
    </source>
</evidence>
<reference evidence="14" key="1">
    <citation type="submission" date="2022-10" db="EMBL/GenBank/DDBJ databases">
        <title>Determination and structural analysis of whole genome sequence of Sarocladium strictum F4-1.</title>
        <authorList>
            <person name="Hu L."/>
            <person name="Jiang Y."/>
        </authorList>
    </citation>
    <scope>NUCLEOTIDE SEQUENCE</scope>
    <source>
        <strain evidence="14">F4-1</strain>
    </source>
</reference>
<dbReference type="Pfam" id="PF00433">
    <property type="entry name" value="Pkinase_C"/>
    <property type="match status" value="1"/>
</dbReference>
<evidence type="ECO:0000256" key="7">
    <source>
        <dbReference type="ARBA" id="ARBA00022840"/>
    </source>
</evidence>
<dbReference type="Pfam" id="PF00069">
    <property type="entry name" value="Pkinase"/>
    <property type="match status" value="2"/>
</dbReference>
<protein>
    <recommendedName>
        <fullName evidence="1">non-specific serine/threonine protein kinase</fullName>
        <ecNumber evidence="1">2.7.11.1</ecNumber>
    </recommendedName>
</protein>
<dbReference type="PROSITE" id="PS00108">
    <property type="entry name" value="PROTEIN_KINASE_ST"/>
    <property type="match status" value="1"/>
</dbReference>